<dbReference type="EMBL" id="VNKQ01000007">
    <property type="protein sequence ID" value="KAG0649967.1"/>
    <property type="molecule type" value="Genomic_DNA"/>
</dbReference>
<dbReference type="InterPro" id="IPR004305">
    <property type="entry name" value="Thiaminase-2/PQQC"/>
</dbReference>
<evidence type="ECO:0000256" key="1">
    <source>
        <dbReference type="SAM" id="MobiDB-lite"/>
    </source>
</evidence>
<dbReference type="Proteomes" id="UP000785200">
    <property type="component" value="Unassembled WGS sequence"/>
</dbReference>
<evidence type="ECO:0000313" key="3">
    <source>
        <dbReference type="EMBL" id="KAG0649967.1"/>
    </source>
</evidence>
<evidence type="ECO:0000313" key="4">
    <source>
        <dbReference type="Proteomes" id="UP000785200"/>
    </source>
</evidence>
<dbReference type="OrthoDB" id="37730at2759"/>
<evidence type="ECO:0000259" key="2">
    <source>
        <dbReference type="Pfam" id="PF03070"/>
    </source>
</evidence>
<feature type="region of interest" description="Disordered" evidence="1">
    <location>
        <begin position="1"/>
        <end position="25"/>
    </location>
</feature>
<feature type="domain" description="Thiaminase-2/PQQC" evidence="2">
    <location>
        <begin position="30"/>
        <end position="241"/>
    </location>
</feature>
<keyword evidence="4" id="KW-1185">Reference proteome</keyword>
<reference evidence="3" key="1">
    <citation type="submission" date="2019-07" db="EMBL/GenBank/DDBJ databases">
        <title>Hyphodiscus hymeniophilus genome sequencing and assembly.</title>
        <authorList>
            <person name="Kramer G."/>
            <person name="Nodwell J."/>
        </authorList>
    </citation>
    <scope>NUCLEOTIDE SEQUENCE</scope>
    <source>
        <strain evidence="3">ATCC 34498</strain>
    </source>
</reference>
<feature type="compositionally biased region" description="Polar residues" evidence="1">
    <location>
        <begin position="16"/>
        <end position="25"/>
    </location>
</feature>
<dbReference type="Gene3D" id="1.20.910.10">
    <property type="entry name" value="Heme oxygenase-like"/>
    <property type="match status" value="1"/>
</dbReference>
<name>A0A9P6VL21_9HELO</name>
<gene>
    <name evidence="3" type="ORF">D0Z07_3775</name>
</gene>
<dbReference type="PANTHER" id="PTHR41813:SF2">
    <property type="entry name" value="REGULATOR PAB1642, PUTATIVE (AFU_ORTHOLOGUE AFUA_3G11955)-RELATED"/>
    <property type="match status" value="1"/>
</dbReference>
<dbReference type="AlphaFoldDB" id="A0A9P6VL21"/>
<dbReference type="PANTHER" id="PTHR41813">
    <property type="entry name" value="REGULATOR PAB1642, PUTATIVE (AFU_ORTHOLOGUE AFUA_3G11955)-RELATED"/>
    <property type="match status" value="1"/>
</dbReference>
<comment type="caution">
    <text evidence="3">The sequence shown here is derived from an EMBL/GenBank/DDBJ whole genome shotgun (WGS) entry which is preliminary data.</text>
</comment>
<organism evidence="3 4">
    <name type="scientific">Hyphodiscus hymeniophilus</name>
    <dbReference type="NCBI Taxonomy" id="353542"/>
    <lineage>
        <taxon>Eukaryota</taxon>
        <taxon>Fungi</taxon>
        <taxon>Dikarya</taxon>
        <taxon>Ascomycota</taxon>
        <taxon>Pezizomycotina</taxon>
        <taxon>Leotiomycetes</taxon>
        <taxon>Helotiales</taxon>
        <taxon>Hyphodiscaceae</taxon>
        <taxon>Hyphodiscus</taxon>
    </lineage>
</organism>
<proteinExistence type="predicted"/>
<dbReference type="Pfam" id="PF03070">
    <property type="entry name" value="TENA_THI-4"/>
    <property type="match status" value="1"/>
</dbReference>
<dbReference type="SUPFAM" id="SSF48613">
    <property type="entry name" value="Heme oxygenase-like"/>
    <property type="match status" value="1"/>
</dbReference>
<protein>
    <submittedName>
        <fullName evidence="3">Transcription factor</fullName>
    </submittedName>
</protein>
<dbReference type="InterPro" id="IPR053261">
    <property type="entry name" value="Polyketide-peptide_reg"/>
</dbReference>
<accession>A0A9P6VL21</accession>
<dbReference type="InterPro" id="IPR016084">
    <property type="entry name" value="Haem_Oase-like_multi-hlx"/>
</dbReference>
<feature type="compositionally biased region" description="Low complexity" evidence="1">
    <location>
        <begin position="1"/>
        <end position="15"/>
    </location>
</feature>
<dbReference type="CDD" id="cd19357">
    <property type="entry name" value="TenA_E_At3g16990-like"/>
    <property type="match status" value="1"/>
</dbReference>
<dbReference type="GO" id="GO:0006772">
    <property type="term" value="P:thiamine metabolic process"/>
    <property type="evidence" value="ECO:0007669"/>
    <property type="project" value="UniProtKB-ARBA"/>
</dbReference>
<sequence length="246" mass="27779">MDSNSLTTHLLSSTSEPTGSNAFKNATQTPFLHHAGLGTLPKSTLSKWLAQDRLYAQAYIRFASLLLANVPLPSRVDPNHVNEQLVDCLIGSIANVRRELKFFEDTASRYGLELEAEEVSEGVRRYRELFFGIGEGIERGETGLLEGLVVLWGTEKCYLEAWIYAKSFGNSGVGQEDEDGGALRKEFIPNWTSGEFVAFVEQLGWFVDELWKGEAGKERGVWKEVLTERWTELLDVERIFWPVLEE</sequence>